<name>A0A1Y6K415_9CHLR</name>
<evidence type="ECO:0000256" key="2">
    <source>
        <dbReference type="PROSITE-ProRule" id="PRU00703"/>
    </source>
</evidence>
<dbReference type="Proteomes" id="UP000195514">
    <property type="component" value="Chromosome I"/>
</dbReference>
<evidence type="ECO:0000313" key="5">
    <source>
        <dbReference type="Proteomes" id="UP000195514"/>
    </source>
</evidence>
<gene>
    <name evidence="4" type="ORF">CFX1CAM_1221</name>
</gene>
<dbReference type="InterPro" id="IPR046342">
    <property type="entry name" value="CBS_dom_sf"/>
</dbReference>
<dbReference type="PANTHER" id="PTHR48108:SF26">
    <property type="entry name" value="CBS DOMAIN-CONTAINING PROTEIN DDB_G0289609"/>
    <property type="match status" value="1"/>
</dbReference>
<evidence type="ECO:0000259" key="3">
    <source>
        <dbReference type="PROSITE" id="PS51371"/>
    </source>
</evidence>
<protein>
    <recommendedName>
        <fullName evidence="3">CBS domain-containing protein</fullName>
    </recommendedName>
</protein>
<dbReference type="SUPFAM" id="SSF55874">
    <property type="entry name" value="ATPase domain of HSP90 chaperone/DNA topoisomerase II/histidine kinase"/>
    <property type="match status" value="1"/>
</dbReference>
<organism evidence="4 5">
    <name type="scientific">Candidatus Brevifilum fermentans</name>
    <dbReference type="NCBI Taxonomy" id="1986204"/>
    <lineage>
        <taxon>Bacteria</taxon>
        <taxon>Bacillati</taxon>
        <taxon>Chloroflexota</taxon>
        <taxon>Anaerolineae</taxon>
        <taxon>Anaerolineales</taxon>
        <taxon>Anaerolineaceae</taxon>
        <taxon>Candidatus Brevifilum</taxon>
    </lineage>
</organism>
<evidence type="ECO:0000313" key="4">
    <source>
        <dbReference type="EMBL" id="SMX54286.1"/>
    </source>
</evidence>
<accession>A0A1Y6K415</accession>
<dbReference type="Pfam" id="PF13581">
    <property type="entry name" value="HATPase_c_2"/>
    <property type="match status" value="1"/>
</dbReference>
<dbReference type="RefSeq" id="WP_087862145.1">
    <property type="nucleotide sequence ID" value="NZ_LT859958.1"/>
</dbReference>
<dbReference type="InterPro" id="IPR036890">
    <property type="entry name" value="HATPase_C_sf"/>
</dbReference>
<sequence>MATQKQKITDLYASDITRAEELAYELRIHEVMTKDPICLDPEMKMETVLSIFQENRFSGAPVTLEGELIGILSLEDLIRSLRNNDLNGSVREYMTTSPITVNANDPVIEALKTFARTKFGRLPVLDAEGHLVGIITKGDISNGLLTALQRDYHEEEIIRYRASHLFEDIVSGRTSLILRYDIRKGDFVHGGNASSKIKRALLRLGASPQLARRCGIAVYEAEMNLIIHTNHGGSLRVEIEPYKITMEAYDDGPGIVDIEKAMQTGYSTAPHEIREMGFGAGMGLVNINRCVDEMRLISSRERGTNLYMIMYLNENNETKAKEE</sequence>
<keyword evidence="1" id="KW-0677">Repeat</keyword>
<dbReference type="EMBL" id="LT859958">
    <property type="protein sequence ID" value="SMX54286.1"/>
    <property type="molecule type" value="Genomic_DNA"/>
</dbReference>
<dbReference type="Gene3D" id="3.10.580.10">
    <property type="entry name" value="CBS-domain"/>
    <property type="match status" value="2"/>
</dbReference>
<feature type="domain" description="CBS" evidence="3">
    <location>
        <begin position="32"/>
        <end position="90"/>
    </location>
</feature>
<dbReference type="SMART" id="SM00116">
    <property type="entry name" value="CBS"/>
    <property type="match status" value="2"/>
</dbReference>
<dbReference type="AlphaFoldDB" id="A0A1Y6K415"/>
<dbReference type="InterPro" id="IPR051462">
    <property type="entry name" value="CBS_domain-containing"/>
</dbReference>
<dbReference type="KEGG" id="abat:CFX1CAM_1221"/>
<dbReference type="PANTHER" id="PTHR48108">
    <property type="entry name" value="CBS DOMAIN-CONTAINING PROTEIN CBSX2, CHLOROPLASTIC"/>
    <property type="match status" value="1"/>
</dbReference>
<feature type="domain" description="CBS" evidence="3">
    <location>
        <begin position="94"/>
        <end position="155"/>
    </location>
</feature>
<dbReference type="InterPro" id="IPR000644">
    <property type="entry name" value="CBS_dom"/>
</dbReference>
<dbReference type="Pfam" id="PF00571">
    <property type="entry name" value="CBS"/>
    <property type="match status" value="2"/>
</dbReference>
<dbReference type="InterPro" id="IPR003594">
    <property type="entry name" value="HATPase_dom"/>
</dbReference>
<dbReference type="OrthoDB" id="9797578at2"/>
<reference evidence="5" key="1">
    <citation type="submission" date="2017-05" db="EMBL/GenBank/DDBJ databases">
        <authorList>
            <person name="Kirkegaard R."/>
            <person name="Mcilroy J S."/>
        </authorList>
    </citation>
    <scope>NUCLEOTIDE SEQUENCE [LARGE SCALE GENOMIC DNA]</scope>
</reference>
<dbReference type="SUPFAM" id="SSF54631">
    <property type="entry name" value="CBS-domain pair"/>
    <property type="match status" value="1"/>
</dbReference>
<dbReference type="PROSITE" id="PS51371">
    <property type="entry name" value="CBS"/>
    <property type="match status" value="2"/>
</dbReference>
<dbReference type="Gene3D" id="3.30.565.10">
    <property type="entry name" value="Histidine kinase-like ATPase, C-terminal domain"/>
    <property type="match status" value="1"/>
</dbReference>
<keyword evidence="5" id="KW-1185">Reference proteome</keyword>
<keyword evidence="2" id="KW-0129">CBS domain</keyword>
<evidence type="ECO:0000256" key="1">
    <source>
        <dbReference type="ARBA" id="ARBA00022737"/>
    </source>
</evidence>
<proteinExistence type="predicted"/>